<dbReference type="GO" id="GO:0009236">
    <property type="term" value="P:cobalamin biosynthetic process"/>
    <property type="evidence" value="ECO:0007669"/>
    <property type="project" value="InterPro"/>
</dbReference>
<sequence>MLENEAKRKGMTLTYTGNGKGKTTAAVGIAVRAAGRGMKVRMIQFIKSPERTYGEKLALAKLGIEVLPMGVGFTWLKTPEEHRQALQSAWAEAKQTAMSGEYDVVIWDEIHNALAIDRFPIDDVLSLEEVLQTIRNRPSHVHLVLTGRQAHEDVKAASDLVSVIEPEKHYYEEGVQAIRGLEF</sequence>
<dbReference type="Gene3D" id="3.40.50.300">
    <property type="entry name" value="P-loop containing nucleotide triphosphate hydrolases"/>
    <property type="match status" value="1"/>
</dbReference>
<gene>
    <name evidence="1" type="ORF">XYCOK13_05510</name>
</gene>
<dbReference type="AlphaFoldDB" id="A0A8J4GYU3"/>
<dbReference type="EMBL" id="BOVK01000006">
    <property type="protein sequence ID" value="GIQ67727.1"/>
    <property type="molecule type" value="Genomic_DNA"/>
</dbReference>
<dbReference type="PANTHER" id="PTHR46638:SF1">
    <property type="entry name" value="CORRINOID ADENOSYLTRANSFERASE"/>
    <property type="match status" value="1"/>
</dbReference>
<protein>
    <submittedName>
        <fullName evidence="1">Cob(I)alamin adenosyltransferase</fullName>
    </submittedName>
</protein>
<dbReference type="SUPFAM" id="SSF52540">
    <property type="entry name" value="P-loop containing nucleoside triphosphate hydrolases"/>
    <property type="match status" value="1"/>
</dbReference>
<dbReference type="PANTHER" id="PTHR46638">
    <property type="entry name" value="CORRINOID ADENOSYLTRANSFERASE"/>
    <property type="match status" value="1"/>
</dbReference>
<dbReference type="InterPro" id="IPR027417">
    <property type="entry name" value="P-loop_NTPase"/>
</dbReference>
<keyword evidence="2" id="KW-1185">Reference proteome</keyword>
<evidence type="ECO:0000313" key="2">
    <source>
        <dbReference type="Proteomes" id="UP000677918"/>
    </source>
</evidence>
<dbReference type="CDD" id="cd00561">
    <property type="entry name" value="CobA_ACA"/>
    <property type="match status" value="1"/>
</dbReference>
<dbReference type="Proteomes" id="UP000677918">
    <property type="component" value="Unassembled WGS sequence"/>
</dbReference>
<evidence type="ECO:0000313" key="1">
    <source>
        <dbReference type="EMBL" id="GIQ67727.1"/>
    </source>
</evidence>
<reference evidence="1" key="1">
    <citation type="submission" date="2021-04" db="EMBL/GenBank/DDBJ databases">
        <title>Draft genome sequence of Xylanibacillus composti strain K13.</title>
        <authorList>
            <person name="Uke A."/>
            <person name="Chhe C."/>
            <person name="Baramee S."/>
            <person name="Kosugi A."/>
        </authorList>
    </citation>
    <scope>NUCLEOTIDE SEQUENCE</scope>
    <source>
        <strain evidence="1">K13</strain>
    </source>
</reference>
<dbReference type="GO" id="GO:0005524">
    <property type="term" value="F:ATP binding"/>
    <property type="evidence" value="ECO:0007669"/>
    <property type="project" value="InterPro"/>
</dbReference>
<name>A0A8J4GYU3_9BACL</name>
<dbReference type="InterPro" id="IPR003724">
    <property type="entry name" value="CblAdoTrfase_CobA"/>
</dbReference>
<comment type="caution">
    <text evidence="1">The sequence shown here is derived from an EMBL/GenBank/DDBJ whole genome shotgun (WGS) entry which is preliminary data.</text>
</comment>
<dbReference type="GO" id="GO:0008817">
    <property type="term" value="F:corrinoid adenosyltransferase activity"/>
    <property type="evidence" value="ECO:0007669"/>
    <property type="project" value="InterPro"/>
</dbReference>
<accession>A0A8J4GYU3</accession>
<proteinExistence type="predicted"/>
<organism evidence="1 2">
    <name type="scientific">Xylanibacillus composti</name>
    <dbReference type="NCBI Taxonomy" id="1572762"/>
    <lineage>
        <taxon>Bacteria</taxon>
        <taxon>Bacillati</taxon>
        <taxon>Bacillota</taxon>
        <taxon>Bacilli</taxon>
        <taxon>Bacillales</taxon>
        <taxon>Paenibacillaceae</taxon>
        <taxon>Xylanibacillus</taxon>
    </lineage>
</organism>
<dbReference type="PIRSF" id="PIRSF015617">
    <property type="entry name" value="Adensltrnsf_CobA"/>
    <property type="match status" value="1"/>
</dbReference>
<dbReference type="Pfam" id="PF02572">
    <property type="entry name" value="CobA_CobO_BtuR"/>
    <property type="match status" value="1"/>
</dbReference>